<gene>
    <name evidence="1" type="ORF">DI555_06935</name>
</gene>
<accession>A0A2W5NZ11</accession>
<name>A0A2W5NZ11_9SPHN</name>
<protein>
    <recommendedName>
        <fullName evidence="3">DUF551 domain-containing protein</fullName>
    </recommendedName>
</protein>
<dbReference type="Proteomes" id="UP000249082">
    <property type="component" value="Unassembled WGS sequence"/>
</dbReference>
<proteinExistence type="predicted"/>
<dbReference type="AlphaFoldDB" id="A0A2W5NZ11"/>
<sequence length="285" mass="31556">MTPSPETKTMTEKLKATYEARYCPGIPTDCCDYGVISHETGKEVCRVWDRDDVERITSLLNTRHPTPAADEVEAEVLDLLFQIDNVDPAEIAKSPSYIKETARAAIAALQARSAEPRVERWRKASIAMGTWLSAAYDDPDVCDAMKADIREWFSAGEPFENMAAEPAGEEPDCATCRGYRYVVMAPSAVSAGGEHRPCPVCNGAVTFGNATPPNPERLVEGWRPIDSAPKDGWKILATDRVHRERTWVVWWKGNEWVCDHHDGSVVGLTDWMPLPAAPLKEGQGE</sequence>
<evidence type="ECO:0008006" key="3">
    <source>
        <dbReference type="Google" id="ProtNLM"/>
    </source>
</evidence>
<comment type="caution">
    <text evidence="1">The sequence shown here is derived from an EMBL/GenBank/DDBJ whole genome shotgun (WGS) entry which is preliminary data.</text>
</comment>
<dbReference type="EMBL" id="QFPX01000005">
    <property type="protein sequence ID" value="PZQ55755.1"/>
    <property type="molecule type" value="Genomic_DNA"/>
</dbReference>
<reference evidence="1 2" key="1">
    <citation type="submission" date="2017-08" db="EMBL/GenBank/DDBJ databases">
        <title>Infants hospitalized years apart are colonized by the same room-sourced microbial strains.</title>
        <authorList>
            <person name="Brooks B."/>
            <person name="Olm M.R."/>
            <person name="Firek B.A."/>
            <person name="Baker R."/>
            <person name="Thomas B.C."/>
            <person name="Morowitz M.J."/>
            <person name="Banfield J.F."/>
        </authorList>
    </citation>
    <scope>NUCLEOTIDE SEQUENCE [LARGE SCALE GENOMIC DNA]</scope>
    <source>
        <strain evidence="1">S2_005_002_R2_33</strain>
    </source>
</reference>
<organism evidence="1 2">
    <name type="scientific">Novosphingobium pentaromativorans</name>
    <dbReference type="NCBI Taxonomy" id="205844"/>
    <lineage>
        <taxon>Bacteria</taxon>
        <taxon>Pseudomonadati</taxon>
        <taxon>Pseudomonadota</taxon>
        <taxon>Alphaproteobacteria</taxon>
        <taxon>Sphingomonadales</taxon>
        <taxon>Sphingomonadaceae</taxon>
        <taxon>Novosphingobium</taxon>
    </lineage>
</organism>
<evidence type="ECO:0000313" key="2">
    <source>
        <dbReference type="Proteomes" id="UP000249082"/>
    </source>
</evidence>
<evidence type="ECO:0000313" key="1">
    <source>
        <dbReference type="EMBL" id="PZQ55755.1"/>
    </source>
</evidence>